<protein>
    <submittedName>
        <fullName evidence="1">Uncharacterized protein</fullName>
    </submittedName>
</protein>
<name>A0A3A4P1X3_ABYX5</name>
<reference evidence="1 2" key="1">
    <citation type="journal article" date="2017" name="ISME J.">
        <title>Energy and carbon metabolisms in a deep terrestrial subsurface fluid microbial community.</title>
        <authorList>
            <person name="Momper L."/>
            <person name="Jungbluth S.P."/>
            <person name="Lee M.D."/>
            <person name="Amend J.P."/>
        </authorList>
    </citation>
    <scope>NUCLEOTIDE SEQUENCE [LARGE SCALE GENOMIC DNA]</scope>
    <source>
        <strain evidence="1">SURF_5</strain>
    </source>
</reference>
<proteinExistence type="predicted"/>
<dbReference type="Proteomes" id="UP000265882">
    <property type="component" value="Unassembled WGS sequence"/>
</dbReference>
<gene>
    <name evidence="1" type="ORF">C4520_00215</name>
</gene>
<accession>A0A3A4P1X3</accession>
<comment type="caution">
    <text evidence="1">The sequence shown here is derived from an EMBL/GenBank/DDBJ whole genome shotgun (WGS) entry which is preliminary data.</text>
</comment>
<evidence type="ECO:0000313" key="1">
    <source>
        <dbReference type="EMBL" id="RJP26703.1"/>
    </source>
</evidence>
<sequence>MCRKATYHIGYTFVNQKVAQTYDRIKVTQSTIESNTWNKRFCLIPKETREIALILIERASVQHVFEQCMF</sequence>
<organism evidence="1 2">
    <name type="scientific">Abyssobacteria bacterium (strain SURF_5)</name>
    <dbReference type="NCBI Taxonomy" id="2093360"/>
    <lineage>
        <taxon>Bacteria</taxon>
        <taxon>Pseudomonadati</taxon>
        <taxon>Candidatus Hydrogenedentota</taxon>
        <taxon>Candidatus Abyssobacteria</taxon>
    </lineage>
</organism>
<evidence type="ECO:0000313" key="2">
    <source>
        <dbReference type="Proteomes" id="UP000265882"/>
    </source>
</evidence>
<dbReference type="AlphaFoldDB" id="A0A3A4P1X3"/>
<dbReference type="EMBL" id="QZKU01000004">
    <property type="protein sequence ID" value="RJP26703.1"/>
    <property type="molecule type" value="Genomic_DNA"/>
</dbReference>